<dbReference type="RefSeq" id="WP_164824135.1">
    <property type="nucleotide sequence ID" value="NZ_CP049229.1"/>
</dbReference>
<organism evidence="3 4">
    <name type="scientific">Lactobacillus iners</name>
    <dbReference type="NCBI Taxonomy" id="147802"/>
    <lineage>
        <taxon>Bacteria</taxon>
        <taxon>Bacillati</taxon>
        <taxon>Bacillota</taxon>
        <taxon>Bacilli</taxon>
        <taxon>Lactobacillales</taxon>
        <taxon>Lactobacillaceae</taxon>
        <taxon>Lactobacillus</taxon>
    </lineage>
</organism>
<proteinExistence type="predicted"/>
<evidence type="ECO:0000313" key="3">
    <source>
        <dbReference type="EMBL" id="QIH24449.1"/>
    </source>
</evidence>
<geneLocation type="plasmid" evidence="3">
    <name>pC0210C1</name>
</geneLocation>
<sequence length="428" mass="48324">MFGKKSKLTVVLFLATVLLSGCANNKMPDLSNKNSSSKVDQDKQPTVAIALARGKILQSSGLITIPVVLKNIGSNSTVISSKNFTLEVQGHKFNTFNAPGEASDYHQDFDSNRIWNNTLSFYLGTTLTPKQLQHVKLFYQMDNGKEIQAKVLTTSTNQNNIRSNLNNDMKSIGTYYSDITSFVKKNKEGEDISLKDSFSDPDYDKFKTWIVVPKKDPHNIIIKVLNQSNTDISISFNNIELVDRNNVETRVAPSYRNYFLIIPHGKYAMASVPMESKLDVSRKPFLTKVRTDDKDFFSTQDAIYPIETVISSNGKDINSLFSLTPKEYKKCNISWSKPVLDFENNKLSVIVELKDYFALHAKAKAFSLVGLNKDKTIGDKEYCCKLSPAKITKSDPTDMILSFKDLSLLKTYSNIELRYKNSKIMQIK</sequence>
<evidence type="ECO:0000313" key="4">
    <source>
        <dbReference type="Proteomes" id="UP000501676"/>
    </source>
</evidence>
<protein>
    <recommendedName>
        <fullName evidence="5">Lipoprotein</fullName>
    </recommendedName>
</protein>
<dbReference type="EMBL" id="CP049229">
    <property type="protein sequence ID" value="QIH24449.1"/>
    <property type="molecule type" value="Genomic_DNA"/>
</dbReference>
<evidence type="ECO:0000313" key="2">
    <source>
        <dbReference type="EMBL" id="QIH24436.1"/>
    </source>
</evidence>
<reference evidence="3 4" key="1">
    <citation type="submission" date="2020-02" db="EMBL/GenBank/DDBJ databases">
        <title>Complete genome sequences of six Lactobacillus iners strains isolated from the human vagina.</title>
        <authorList>
            <person name="France M.T."/>
            <person name="Rutt L."/>
            <person name="Narina S."/>
            <person name="Arbaugh S."/>
            <person name="Humphrys M.S."/>
            <person name="Ma B."/>
            <person name="Hayward M.R."/>
            <person name="Relman D."/>
            <person name="Kwon D.S."/>
            <person name="Ravel J."/>
        </authorList>
    </citation>
    <scope>NUCLEOTIDE SEQUENCE [LARGE SCALE GENOMIC DNA]</scope>
    <source>
        <strain evidence="3 4">C0210C1</strain>
        <plasmid evidence="3">pC0210C1</plasmid>
        <plasmid evidence="4">pc0210c1</plasmid>
    </source>
</reference>
<dbReference type="Proteomes" id="UP000501676">
    <property type="component" value="Plasmid pC0210C1"/>
</dbReference>
<evidence type="ECO:0000256" key="1">
    <source>
        <dbReference type="SAM" id="SignalP"/>
    </source>
</evidence>
<dbReference type="PROSITE" id="PS51257">
    <property type="entry name" value="PROKAR_LIPOPROTEIN"/>
    <property type="match status" value="1"/>
</dbReference>
<accession>A0A6G7BAU4</accession>
<evidence type="ECO:0008006" key="5">
    <source>
        <dbReference type="Google" id="ProtNLM"/>
    </source>
</evidence>
<geneLocation type="plasmid" evidence="4">
    <name>pc0210c1</name>
</geneLocation>
<keyword evidence="1" id="KW-0732">Signal</keyword>
<feature type="chain" id="PRO_5038248462" description="Lipoprotein" evidence="1">
    <location>
        <begin position="24"/>
        <end position="428"/>
    </location>
</feature>
<feature type="signal peptide" evidence="1">
    <location>
        <begin position="1"/>
        <end position="23"/>
    </location>
</feature>
<dbReference type="AlphaFoldDB" id="A0A6G7BAU4"/>
<keyword evidence="3" id="KW-0614">Plasmid</keyword>
<gene>
    <name evidence="2" type="ORF">G6Z83_06870</name>
    <name evidence="3" type="ORF">G6Z83_06935</name>
</gene>
<name>A0A6G7BAU4_9LACO</name>
<dbReference type="EMBL" id="CP049229">
    <property type="protein sequence ID" value="QIH24436.1"/>
    <property type="molecule type" value="Genomic_DNA"/>
</dbReference>